<accession>A0A9Q1CCK7</accession>
<feature type="compositionally biased region" description="Basic and acidic residues" evidence="16">
    <location>
        <begin position="1408"/>
        <end position="1422"/>
    </location>
</feature>
<name>A0A9Q1CCK7_HOLLE</name>
<keyword evidence="9" id="KW-0443">Lipid metabolism</keyword>
<dbReference type="GO" id="GO:0012505">
    <property type="term" value="C:endomembrane system"/>
    <property type="evidence" value="ECO:0007669"/>
    <property type="project" value="UniProtKB-SubCell"/>
</dbReference>
<dbReference type="Pfam" id="PF12349">
    <property type="entry name" value="Sterol-sensing"/>
    <property type="match status" value="1"/>
</dbReference>
<proteinExistence type="inferred from homology"/>
<keyword evidence="12" id="KW-1207">Sterol metabolism</keyword>
<feature type="chain" id="PRO_5040206824" evidence="18">
    <location>
        <begin position="18"/>
        <end position="1422"/>
    </location>
</feature>
<feature type="compositionally biased region" description="Basic and acidic residues" evidence="16">
    <location>
        <begin position="1383"/>
        <end position="1401"/>
    </location>
</feature>
<feature type="transmembrane region" description="Helical" evidence="17">
    <location>
        <begin position="1127"/>
        <end position="1146"/>
    </location>
</feature>
<reference evidence="20" key="1">
    <citation type="submission" date="2021-10" db="EMBL/GenBank/DDBJ databases">
        <title>Tropical sea cucumber genome reveals ecological adaptation and Cuvierian tubules defense mechanism.</title>
        <authorList>
            <person name="Chen T."/>
        </authorList>
    </citation>
    <scope>NUCLEOTIDE SEQUENCE</scope>
    <source>
        <strain evidence="20">Nanhai2018</strain>
        <tissue evidence="20">Muscle</tissue>
    </source>
</reference>
<dbReference type="InterPro" id="IPR000731">
    <property type="entry name" value="SSD"/>
</dbReference>
<keyword evidence="5 17" id="KW-0812">Transmembrane</keyword>
<dbReference type="InterPro" id="IPR032190">
    <property type="entry name" value="NPC1_N"/>
</dbReference>
<dbReference type="InterPro" id="IPR053956">
    <property type="entry name" value="NPC1_MLD"/>
</dbReference>
<dbReference type="OrthoDB" id="6510177at2759"/>
<keyword evidence="7 17" id="KW-1133">Transmembrane helix</keyword>
<keyword evidence="4" id="KW-0153">Cholesterol metabolism</keyword>
<keyword evidence="21" id="KW-1185">Reference proteome</keyword>
<keyword evidence="8" id="KW-0445">Lipid transport</keyword>
<keyword evidence="6 18" id="KW-0732">Signal</keyword>
<evidence type="ECO:0000256" key="3">
    <source>
        <dbReference type="ARBA" id="ARBA00022448"/>
    </source>
</evidence>
<evidence type="ECO:0000313" key="21">
    <source>
        <dbReference type="Proteomes" id="UP001152320"/>
    </source>
</evidence>
<evidence type="ECO:0000256" key="13">
    <source>
        <dbReference type="ARBA" id="ARBA00023180"/>
    </source>
</evidence>
<keyword evidence="11" id="KW-1015">Disulfide bond</keyword>
<dbReference type="GO" id="GO:0030299">
    <property type="term" value="P:intestinal cholesterol absorption"/>
    <property type="evidence" value="ECO:0007669"/>
    <property type="project" value="TreeGrafter"/>
</dbReference>
<feature type="signal peptide" evidence="18">
    <location>
        <begin position="1"/>
        <end position="17"/>
    </location>
</feature>
<evidence type="ECO:0000256" key="4">
    <source>
        <dbReference type="ARBA" id="ARBA00022548"/>
    </source>
</evidence>
<feature type="region of interest" description="Disordered" evidence="16">
    <location>
        <begin position="1320"/>
        <end position="1422"/>
    </location>
</feature>
<evidence type="ECO:0000256" key="9">
    <source>
        <dbReference type="ARBA" id="ARBA00023098"/>
    </source>
</evidence>
<dbReference type="Pfam" id="PF22314">
    <property type="entry name" value="NPC1_MLD"/>
    <property type="match status" value="1"/>
</dbReference>
<dbReference type="Gene3D" id="1.20.1640.10">
    <property type="entry name" value="Multidrug efflux transporter AcrB transmembrane domain"/>
    <property type="match status" value="2"/>
</dbReference>
<evidence type="ECO:0000256" key="5">
    <source>
        <dbReference type="ARBA" id="ARBA00022692"/>
    </source>
</evidence>
<feature type="transmembrane region" description="Helical" evidence="17">
    <location>
        <begin position="360"/>
        <end position="389"/>
    </location>
</feature>
<keyword evidence="13" id="KW-0325">Glycoprotein</keyword>
<comment type="subcellular location">
    <subcellularLocation>
        <location evidence="1">Endomembrane system</location>
        <topology evidence="1">Multi-pass membrane protein</topology>
    </subcellularLocation>
</comment>
<comment type="caution">
    <text evidence="20">The sequence shown here is derived from an EMBL/GenBank/DDBJ whole genome shotgun (WGS) entry which is preliminary data.</text>
</comment>
<dbReference type="GO" id="GO:0015918">
    <property type="term" value="P:sterol transport"/>
    <property type="evidence" value="ECO:0007669"/>
    <property type="project" value="TreeGrafter"/>
</dbReference>
<feature type="transmembrane region" description="Helical" evidence="17">
    <location>
        <begin position="1153"/>
        <end position="1174"/>
    </location>
</feature>
<feature type="transmembrane region" description="Helical" evidence="17">
    <location>
        <begin position="848"/>
        <end position="869"/>
    </location>
</feature>
<dbReference type="GO" id="GO:0008203">
    <property type="term" value="P:cholesterol metabolic process"/>
    <property type="evidence" value="ECO:0007669"/>
    <property type="project" value="UniProtKB-KW"/>
</dbReference>
<evidence type="ECO:0000256" key="8">
    <source>
        <dbReference type="ARBA" id="ARBA00023055"/>
    </source>
</evidence>
<gene>
    <name evidence="20" type="ORF">HOLleu_13059</name>
</gene>
<evidence type="ECO:0000256" key="17">
    <source>
        <dbReference type="SAM" id="Phobius"/>
    </source>
</evidence>
<dbReference type="InterPro" id="IPR053958">
    <property type="entry name" value="HMGCR/SNAP/NPC1-like_SSD"/>
</dbReference>
<evidence type="ECO:0000256" key="11">
    <source>
        <dbReference type="ARBA" id="ARBA00023157"/>
    </source>
</evidence>
<dbReference type="GO" id="GO:0005886">
    <property type="term" value="C:plasma membrane"/>
    <property type="evidence" value="ECO:0007669"/>
    <property type="project" value="TreeGrafter"/>
</dbReference>
<evidence type="ECO:0000256" key="15">
    <source>
        <dbReference type="ARBA" id="ARBA00034049"/>
    </source>
</evidence>
<dbReference type="FunFam" id="1.20.1640.10:FF:000008">
    <property type="entry name" value="NPC intracellular cholesterol transporter 1"/>
    <property type="match status" value="1"/>
</dbReference>
<feature type="transmembrane region" description="Helical" evidence="17">
    <location>
        <begin position="283"/>
        <end position="306"/>
    </location>
</feature>
<evidence type="ECO:0000256" key="14">
    <source>
        <dbReference type="ARBA" id="ARBA00023221"/>
    </source>
</evidence>
<dbReference type="PROSITE" id="PS50156">
    <property type="entry name" value="SSD"/>
    <property type="match status" value="1"/>
</dbReference>
<evidence type="ECO:0000256" key="12">
    <source>
        <dbReference type="ARBA" id="ARBA00023166"/>
    </source>
</evidence>
<evidence type="ECO:0000256" key="18">
    <source>
        <dbReference type="SAM" id="SignalP"/>
    </source>
</evidence>
<evidence type="ECO:0000313" key="20">
    <source>
        <dbReference type="EMBL" id="KAJ8042079.1"/>
    </source>
</evidence>
<keyword evidence="14" id="KW-0753">Steroid metabolism</keyword>
<keyword evidence="10 17" id="KW-0472">Membrane</keyword>
<dbReference type="GO" id="GO:0015485">
    <property type="term" value="F:cholesterol binding"/>
    <property type="evidence" value="ECO:0007669"/>
    <property type="project" value="TreeGrafter"/>
</dbReference>
<feature type="compositionally biased region" description="Basic and acidic residues" evidence="16">
    <location>
        <begin position="1353"/>
        <end position="1376"/>
    </location>
</feature>
<protein>
    <submittedName>
        <fullName evidence="20">NPC intracellular cholesterol transporter 1</fullName>
    </submittedName>
</protein>
<feature type="domain" description="SSD" evidence="19">
    <location>
        <begin position="636"/>
        <end position="801"/>
    </location>
</feature>
<feature type="transmembrane region" description="Helical" evidence="17">
    <location>
        <begin position="1180"/>
        <end position="1198"/>
    </location>
</feature>
<keyword evidence="3" id="KW-0813">Transport</keyword>
<dbReference type="SUPFAM" id="SSF82866">
    <property type="entry name" value="Multidrug efflux transporter AcrB transmembrane domain"/>
    <property type="match status" value="2"/>
</dbReference>
<dbReference type="EMBL" id="JAIZAY010000005">
    <property type="protein sequence ID" value="KAJ8042079.1"/>
    <property type="molecule type" value="Genomic_DNA"/>
</dbReference>
<evidence type="ECO:0000256" key="1">
    <source>
        <dbReference type="ARBA" id="ARBA00004127"/>
    </source>
</evidence>
<dbReference type="PANTHER" id="PTHR45727">
    <property type="entry name" value="NPC INTRACELLULAR CHOLESTEROL TRANSPORTER 1"/>
    <property type="match status" value="1"/>
</dbReference>
<sequence>MKFLALVLMTFFLQVNSDMIHENDRCSLRSLCGPNPETKNRTQMFCIYNDEPLTLGLEGRTRLNQYCSEYNNDEFGANGPELCCDGGQMEEMEPIFRTVQQFFSRCPGCQSNLLALFCNMLCDPNQSLYINGSETAKGTDGKDGITAMHYLLDRQMMQNMFDSCKDVQFPAANTKVMDLMCGGYTGSDCTVERWLEFFGSTTNGFTPFTIYFVLLDEGEDHPVIEEESGMERLVLGTENCAFPSSNDTESCSCQDCSEACPPLPTPPPPEEEFQVGEVNGYTFIMLMVFLGLLLLILCPLVMYDCYRRKRKSSRSSFDVATEDQPLKKPTLPVVMPNEISCIDKTAHKMDMFLTRMFTKWGIMVASYPIVVLLISVTLGIVASCGLVMIEIITDPVELWSAPGSRARLEKEYFDETFVPFYRTEQIIIMAPDSESYEYETYVEGLKTFGPVVNIDVLNEVLDIQLHLMNMQVPYEDSYITLQDICNQPLAPDLPDCLVQSVLQWWQNDRDNLMKSVVDEEGKVADWHDHFLYCMKSPLGLEDPTPLSLPCYSAFGGPSYAYVATGGYNESFYNEAEVLAVTFLNNNYRYNETFFKKAMAWEKEYLDYIINYEGDLLLFYYAERSVEDEILRSSQADVLTIAISYIVIFAYIALALGDFTEKNRLMVDSKIVLGLGGVLIVLLAVFSSLGLYGYFGVSTTLIIIEVVPFLILAVGADNMFIFSLDFQRDRRREGETLEQQVGRVLGGVGPSLLMTGLSEGVSFYLGALTKMPAVKTFALYAGLAVLIDFLLQITAFVALLTLDTKRQISGRLDLVCCFPPRNKDPIPVKTGLIQSFMKKYMAPFLMNDIVRPCVLVLFLFLTCMFAAFSFSVQIGLNQNLAMPRDSYCIDYFGALAQYMKVGPPVYFVAPEGYDYSYNEDQNYVCGGAGCSENSLSQQIYYASLIKEHTRIAQPASSWIDDYFDWLRPGFLSSGCCRTYTFGENQGEFCPSDPRAGIDPRQCSSCIPQFQRGQRPTPEQFDRFLPMYLDDVPNEICNKGGSAAYGEAVQFYNDDPTKDVQATYFMTYHTPLVVSDDYITALIEARELADAITVEMKKAPHLNNTDFAVWPYSLVYVYYEQYLTMVKEGAINICLALIPIFVASMFMLGFDLLSAFIIILNIVMVVINTLGVMYLWNIEFNALSLVNLIMAVGMSVEFVAHTTRTFKNSLLPTRKERAAYALHAMGSSVLSGVAMTNLPGIIVLAFAKSQVFEVFYFRMFLTITLSGTWHGLVFLPVVLSYIGPPINKARLFDEQERRLAEGKLSLGHEKFKTIEDKSFQNDESEEVVLKPTSTSSFDNAALETDEDPTYSHSIGDVKETKEEKKEVPVEKVEEKNKETEEEEKREEQKSTEEEEEEQKKDGEGTEEAEKETKEHSTGEESSKL</sequence>
<dbReference type="Proteomes" id="UP001152320">
    <property type="component" value="Chromosome 5"/>
</dbReference>
<feature type="transmembrane region" description="Helical" evidence="17">
    <location>
        <begin position="700"/>
        <end position="723"/>
    </location>
</feature>
<feature type="transmembrane region" description="Helical" evidence="17">
    <location>
        <begin position="1257"/>
        <end position="1280"/>
    </location>
</feature>
<organism evidence="20 21">
    <name type="scientific">Holothuria leucospilota</name>
    <name type="common">Black long sea cucumber</name>
    <name type="synonym">Mertensiothuria leucospilota</name>
    <dbReference type="NCBI Taxonomy" id="206669"/>
    <lineage>
        <taxon>Eukaryota</taxon>
        <taxon>Metazoa</taxon>
        <taxon>Echinodermata</taxon>
        <taxon>Eleutherozoa</taxon>
        <taxon>Echinozoa</taxon>
        <taxon>Holothuroidea</taxon>
        <taxon>Aspidochirotacea</taxon>
        <taxon>Aspidochirotida</taxon>
        <taxon>Holothuriidae</taxon>
        <taxon>Holothuria</taxon>
    </lineage>
</organism>
<evidence type="ECO:0000259" key="19">
    <source>
        <dbReference type="PROSITE" id="PS50156"/>
    </source>
</evidence>
<feature type="transmembrane region" description="Helical" evidence="17">
    <location>
        <begin position="637"/>
        <end position="658"/>
    </location>
</feature>
<dbReference type="InterPro" id="IPR004765">
    <property type="entry name" value="NPC1-like"/>
</dbReference>
<dbReference type="PANTHER" id="PTHR45727:SF2">
    <property type="entry name" value="NPC INTRACELLULAR CHOLESTEROL TRANSPORTER 1"/>
    <property type="match status" value="1"/>
</dbReference>
<evidence type="ECO:0000256" key="2">
    <source>
        <dbReference type="ARBA" id="ARBA00005585"/>
    </source>
</evidence>
<comment type="catalytic activity">
    <reaction evidence="15">
        <text>cholesterol(in) = cholesterol(out)</text>
        <dbReference type="Rhea" id="RHEA:39747"/>
        <dbReference type="ChEBI" id="CHEBI:16113"/>
    </reaction>
</comment>
<dbReference type="Pfam" id="PF16414">
    <property type="entry name" value="NPC1_N"/>
    <property type="match status" value="1"/>
</dbReference>
<feature type="transmembrane region" description="Helical" evidence="17">
    <location>
        <begin position="670"/>
        <end position="694"/>
    </location>
</feature>
<feature type="transmembrane region" description="Helical" evidence="17">
    <location>
        <begin position="1218"/>
        <end position="1245"/>
    </location>
</feature>
<feature type="transmembrane region" description="Helical" evidence="17">
    <location>
        <begin position="776"/>
        <end position="801"/>
    </location>
</feature>
<evidence type="ECO:0000256" key="7">
    <source>
        <dbReference type="ARBA" id="ARBA00022989"/>
    </source>
</evidence>
<comment type="similarity">
    <text evidence="2">Belongs to the patched family.</text>
</comment>
<dbReference type="GO" id="GO:0005319">
    <property type="term" value="F:lipid transporter activity"/>
    <property type="evidence" value="ECO:0007669"/>
    <property type="project" value="InterPro"/>
</dbReference>
<evidence type="ECO:0000256" key="16">
    <source>
        <dbReference type="SAM" id="MobiDB-lite"/>
    </source>
</evidence>
<evidence type="ECO:0000256" key="6">
    <source>
        <dbReference type="ARBA" id="ARBA00022729"/>
    </source>
</evidence>
<evidence type="ECO:0000256" key="10">
    <source>
        <dbReference type="ARBA" id="ARBA00023136"/>
    </source>
</evidence>
<dbReference type="NCBIfam" id="TIGR00917">
    <property type="entry name" value="2A060601"/>
    <property type="match status" value="1"/>
</dbReference>
<dbReference type="GO" id="GO:0042632">
    <property type="term" value="P:cholesterol homeostasis"/>
    <property type="evidence" value="ECO:0007669"/>
    <property type="project" value="TreeGrafter"/>
</dbReference>